<dbReference type="AlphaFoldDB" id="A0A1H7Q1H9"/>
<dbReference type="Proteomes" id="UP000199283">
    <property type="component" value="Unassembled WGS sequence"/>
</dbReference>
<evidence type="ECO:0008006" key="3">
    <source>
        <dbReference type="Google" id="ProtNLM"/>
    </source>
</evidence>
<keyword evidence="2" id="KW-1185">Reference proteome</keyword>
<dbReference type="RefSeq" id="WP_092763426.1">
    <property type="nucleotide sequence ID" value="NZ_FNZQ01000005.1"/>
</dbReference>
<reference evidence="1 2" key="1">
    <citation type="submission" date="2016-10" db="EMBL/GenBank/DDBJ databases">
        <authorList>
            <person name="de Groot N.N."/>
        </authorList>
    </citation>
    <scope>NUCLEOTIDE SEQUENCE [LARGE SCALE GENOMIC DNA]</scope>
    <source>
        <strain evidence="1 2">DSM 14858</strain>
    </source>
</reference>
<dbReference type="EMBL" id="FNZQ01000005">
    <property type="protein sequence ID" value="SEL41564.1"/>
    <property type="molecule type" value="Genomic_DNA"/>
</dbReference>
<dbReference type="InterPro" id="IPR022254">
    <property type="entry name" value="DUF3775"/>
</dbReference>
<name>A0A1H7Q1H9_9RHOB</name>
<organism evidence="1 2">
    <name type="scientific">Jannaschia helgolandensis</name>
    <dbReference type="NCBI Taxonomy" id="188906"/>
    <lineage>
        <taxon>Bacteria</taxon>
        <taxon>Pseudomonadati</taxon>
        <taxon>Pseudomonadota</taxon>
        <taxon>Alphaproteobacteria</taxon>
        <taxon>Rhodobacterales</taxon>
        <taxon>Roseobacteraceae</taxon>
        <taxon>Jannaschia</taxon>
    </lineage>
</organism>
<dbReference type="STRING" id="188906.SAMN04488526_2607"/>
<evidence type="ECO:0000313" key="2">
    <source>
        <dbReference type="Proteomes" id="UP000199283"/>
    </source>
</evidence>
<accession>A0A1H7Q1H9</accession>
<dbReference type="Pfam" id="PF12616">
    <property type="entry name" value="DUF3775"/>
    <property type="match status" value="1"/>
</dbReference>
<dbReference type="OrthoDB" id="5641374at2"/>
<proteinExistence type="predicted"/>
<evidence type="ECO:0000313" key="1">
    <source>
        <dbReference type="EMBL" id="SEL41564.1"/>
    </source>
</evidence>
<gene>
    <name evidence="1" type="ORF">SAMN04488526_2607</name>
</gene>
<sequence>MEPENINILTIEPGYLRRLLFKLRAASLGDADTPRDARDNALYGEHHITLKEEVDTCAVREELVAEIDGLDPDHQQELVALMWVGRGDFDSDEWPEALALAMQRADAPASRYLLSHPMAADEIASGLEELGHDHLLEDGSY</sequence>
<protein>
    <recommendedName>
        <fullName evidence="3">DUF3775 domain-containing protein</fullName>
    </recommendedName>
</protein>